<reference evidence="1" key="1">
    <citation type="journal article" date="2023" name="G3 (Bethesda)">
        <title>A reference genome for the long-term kleptoplast-retaining sea slug Elysia crispata morphotype clarki.</title>
        <authorList>
            <person name="Eastman K.E."/>
            <person name="Pendleton A.L."/>
            <person name="Shaikh M.A."/>
            <person name="Suttiyut T."/>
            <person name="Ogas R."/>
            <person name="Tomko P."/>
            <person name="Gavelis G."/>
            <person name="Widhalm J.R."/>
            <person name="Wisecaver J.H."/>
        </authorList>
    </citation>
    <scope>NUCLEOTIDE SEQUENCE</scope>
    <source>
        <strain evidence="1">ECLA1</strain>
    </source>
</reference>
<sequence>MESVSNFEVNLTPLQNHRRECYCCLSKGRLLLVLTGLVHPTLIKKDDLTNGMVDSQHACCSRVLACNSHREVWRLVSDSSGTVKGFALSSSSPVSLSTRLYWEILAGDEYHQFPELKTTGPSRWSPCGTQWFCQECRSQCGSAQQFSRNPKPETGRRPTTLASFKEDDHRLELGCPPLRVAAIWRDIVHCRLESATALHPEHSPSVNSMHSDWPQLPLQTMCNQFRRILQPIRTFIRHCGGTTVLSPADSMLGKGFNLFANLFDFSARDTRRQALGFSGNSAPNHMGMSTVQYEPADRQAARHAMSSICKPERESPTGISRRG</sequence>
<gene>
    <name evidence="1" type="ORF">RRG08_043499</name>
</gene>
<evidence type="ECO:0000313" key="1">
    <source>
        <dbReference type="EMBL" id="KAK3743767.1"/>
    </source>
</evidence>
<protein>
    <submittedName>
        <fullName evidence="1">Uncharacterized protein</fullName>
    </submittedName>
</protein>
<proteinExistence type="predicted"/>
<dbReference type="AlphaFoldDB" id="A0AAE0YF91"/>
<organism evidence="1 2">
    <name type="scientific">Elysia crispata</name>
    <name type="common">lettuce slug</name>
    <dbReference type="NCBI Taxonomy" id="231223"/>
    <lineage>
        <taxon>Eukaryota</taxon>
        <taxon>Metazoa</taxon>
        <taxon>Spiralia</taxon>
        <taxon>Lophotrochozoa</taxon>
        <taxon>Mollusca</taxon>
        <taxon>Gastropoda</taxon>
        <taxon>Heterobranchia</taxon>
        <taxon>Euthyneura</taxon>
        <taxon>Panpulmonata</taxon>
        <taxon>Sacoglossa</taxon>
        <taxon>Placobranchoidea</taxon>
        <taxon>Plakobranchidae</taxon>
        <taxon>Elysia</taxon>
    </lineage>
</organism>
<evidence type="ECO:0000313" key="2">
    <source>
        <dbReference type="Proteomes" id="UP001283361"/>
    </source>
</evidence>
<accession>A0AAE0YF91</accession>
<name>A0AAE0YF91_9GAST</name>
<dbReference type="Proteomes" id="UP001283361">
    <property type="component" value="Unassembled WGS sequence"/>
</dbReference>
<dbReference type="EMBL" id="JAWDGP010006298">
    <property type="protein sequence ID" value="KAK3743767.1"/>
    <property type="molecule type" value="Genomic_DNA"/>
</dbReference>
<keyword evidence="2" id="KW-1185">Reference proteome</keyword>
<comment type="caution">
    <text evidence="1">The sequence shown here is derived from an EMBL/GenBank/DDBJ whole genome shotgun (WGS) entry which is preliminary data.</text>
</comment>